<comment type="caution">
    <text evidence="1">The sequence shown here is derived from an EMBL/GenBank/DDBJ whole genome shotgun (WGS) entry which is preliminary data.</text>
</comment>
<reference evidence="1" key="1">
    <citation type="submission" date="2023-10" db="EMBL/GenBank/DDBJ databases">
        <authorList>
            <person name="Rodriguez Cubillos JULIANA M."/>
            <person name="De Vega J."/>
        </authorList>
    </citation>
    <scope>NUCLEOTIDE SEQUENCE</scope>
</reference>
<name>A0ACB0JJS3_TRIPR</name>
<sequence>MNIAALLTSAGINITVCVVLFSLYSILRKQPSNFNVYFGRRLATLSSKNVDLSLERFVPSPTWVMKAWNTTQEELLTIGGLDVVVFNRILIFSIRVFSVSAIICTILVLPVNYYGRNTIHKDIPFESLEVFTIENVMEGSRWLWSHCLALYIITITACTLLYFEYKNITTLRLVHITGLPPKPSQFTILVRGIPWSADESYCEAVKKFFTYYHASTYLSHQIVYESGAVQKLKDDAEYACKVLGDGLEQSCKPTMMQCYFCGGTNNFKIIANEMDSIHSRTSYSDVHMVPRKKLQECAAAFVFFKTRYATLMAARNLQASNPMLWVTDQAPEPRDVYWSNLCIPYKQLWIRKIFTWVASTTFVLVFLIPVTFTQGMTQLEKLEKMFPFLTDIVKKSFMAQLVTGYLPSVILVVFLMGVPPVMMLLSAIEGPISRSGRKKSACCKVLYFVIWNVFFVNVFAGSVISQLSVFTSITELPAQLAKAVPAQATFFTTYVLSSGWAALGFEIMQPFALFCNWFQRLVLCSREDSYNGFLRFPYHTEVPRVLLFGFLGFTCSILAPLILPFLLFYFFLAYIVYRNQILNVYITKYDGGGQFWPLAHNTIIFSLLVAQVIALGVFGQKRSTIASGFTIPLLIGTVLFNEYCRQRFLPVFKNDATQVLIDMDTRDKNCGRLEEIYDQLHSAYCQFKNSSTLAERFSYPDKERIQRLQSSENLETGKNNIQQAISWSHR</sequence>
<dbReference type="Proteomes" id="UP001177021">
    <property type="component" value="Unassembled WGS sequence"/>
</dbReference>
<organism evidence="1 2">
    <name type="scientific">Trifolium pratense</name>
    <name type="common">Red clover</name>
    <dbReference type="NCBI Taxonomy" id="57577"/>
    <lineage>
        <taxon>Eukaryota</taxon>
        <taxon>Viridiplantae</taxon>
        <taxon>Streptophyta</taxon>
        <taxon>Embryophyta</taxon>
        <taxon>Tracheophyta</taxon>
        <taxon>Spermatophyta</taxon>
        <taxon>Magnoliopsida</taxon>
        <taxon>eudicotyledons</taxon>
        <taxon>Gunneridae</taxon>
        <taxon>Pentapetalae</taxon>
        <taxon>rosids</taxon>
        <taxon>fabids</taxon>
        <taxon>Fabales</taxon>
        <taxon>Fabaceae</taxon>
        <taxon>Papilionoideae</taxon>
        <taxon>50 kb inversion clade</taxon>
        <taxon>NPAAA clade</taxon>
        <taxon>Hologalegina</taxon>
        <taxon>IRL clade</taxon>
        <taxon>Trifolieae</taxon>
        <taxon>Trifolium</taxon>
    </lineage>
</organism>
<proteinExistence type="predicted"/>
<gene>
    <name evidence="1" type="ORF">MILVUS5_LOCUS13005</name>
</gene>
<evidence type="ECO:0000313" key="2">
    <source>
        <dbReference type="Proteomes" id="UP001177021"/>
    </source>
</evidence>
<dbReference type="EMBL" id="CASHSV030000034">
    <property type="protein sequence ID" value="CAJ2643853.1"/>
    <property type="molecule type" value="Genomic_DNA"/>
</dbReference>
<protein>
    <submittedName>
        <fullName evidence="1">Uncharacterized protein</fullName>
    </submittedName>
</protein>
<accession>A0ACB0JJS3</accession>
<evidence type="ECO:0000313" key="1">
    <source>
        <dbReference type="EMBL" id="CAJ2643853.1"/>
    </source>
</evidence>
<keyword evidence="2" id="KW-1185">Reference proteome</keyword>